<evidence type="ECO:0000256" key="6">
    <source>
        <dbReference type="ARBA" id="ARBA00023163"/>
    </source>
</evidence>
<protein>
    <recommendedName>
        <fullName evidence="2">Negative regulator of flagellin synthesis</fullName>
    </recommendedName>
</protein>
<dbReference type="Proteomes" id="UP001225646">
    <property type="component" value="Unassembled WGS sequence"/>
</dbReference>
<keyword evidence="8" id="KW-0282">Flagellum</keyword>
<dbReference type="Pfam" id="PF04316">
    <property type="entry name" value="FlgM"/>
    <property type="match status" value="1"/>
</dbReference>
<sequence length="86" mass="10273">MKIQNYRSSSIHLYQKQLDQQKLTKKRSQEDKIEISTQAKELQRMSEIELERQEKVQKIIEQVESGAYAIDAKEIAKSLIQFYRKQ</sequence>
<proteinExistence type="inferred from homology"/>
<evidence type="ECO:0000256" key="2">
    <source>
        <dbReference type="ARBA" id="ARBA00017823"/>
    </source>
</evidence>
<keyword evidence="8" id="KW-0966">Cell projection</keyword>
<evidence type="ECO:0000256" key="4">
    <source>
        <dbReference type="ARBA" id="ARBA00022795"/>
    </source>
</evidence>
<keyword evidence="8" id="KW-0969">Cilium</keyword>
<evidence type="ECO:0000313" key="9">
    <source>
        <dbReference type="Proteomes" id="UP001225646"/>
    </source>
</evidence>
<keyword evidence="3" id="KW-0678">Repressor</keyword>
<evidence type="ECO:0000313" key="8">
    <source>
        <dbReference type="EMBL" id="MDQ0161920.1"/>
    </source>
</evidence>
<dbReference type="InterPro" id="IPR007412">
    <property type="entry name" value="FlgM"/>
</dbReference>
<keyword evidence="4" id="KW-1005">Bacterial flagellum biogenesis</keyword>
<evidence type="ECO:0000256" key="5">
    <source>
        <dbReference type="ARBA" id="ARBA00023015"/>
    </source>
</evidence>
<accession>A0ABT9VLT1</accession>
<dbReference type="InterPro" id="IPR035890">
    <property type="entry name" value="Anti-sigma-28_factor_FlgM_sf"/>
</dbReference>
<dbReference type="NCBIfam" id="TIGR03824">
    <property type="entry name" value="FlgM_jcvi"/>
    <property type="match status" value="1"/>
</dbReference>
<dbReference type="SUPFAM" id="SSF101498">
    <property type="entry name" value="Anti-sigma factor FlgM"/>
    <property type="match status" value="1"/>
</dbReference>
<dbReference type="RefSeq" id="WP_044896017.1">
    <property type="nucleotide sequence ID" value="NZ_JAUSTR010000002.1"/>
</dbReference>
<evidence type="ECO:0000256" key="1">
    <source>
        <dbReference type="ARBA" id="ARBA00005322"/>
    </source>
</evidence>
<dbReference type="EMBL" id="JAUSTR010000002">
    <property type="protein sequence ID" value="MDQ0161920.1"/>
    <property type="molecule type" value="Genomic_DNA"/>
</dbReference>
<keyword evidence="9" id="KW-1185">Reference proteome</keyword>
<keyword evidence="6" id="KW-0804">Transcription</keyword>
<evidence type="ECO:0000256" key="3">
    <source>
        <dbReference type="ARBA" id="ARBA00022491"/>
    </source>
</evidence>
<reference evidence="8 9" key="1">
    <citation type="submission" date="2023-07" db="EMBL/GenBank/DDBJ databases">
        <title>Genomic Encyclopedia of Type Strains, Phase IV (KMG-IV): sequencing the most valuable type-strain genomes for metagenomic binning, comparative biology and taxonomic classification.</title>
        <authorList>
            <person name="Goeker M."/>
        </authorList>
    </citation>
    <scope>NUCLEOTIDE SEQUENCE [LARGE SCALE GENOMIC DNA]</scope>
    <source>
        <strain evidence="8 9">DSM 19092</strain>
    </source>
</reference>
<dbReference type="InterPro" id="IPR031316">
    <property type="entry name" value="FlgM_C"/>
</dbReference>
<gene>
    <name evidence="8" type="ORF">J2S06_000994</name>
</gene>
<organism evidence="8 9">
    <name type="scientific">Aeribacillus alveayuensis</name>
    <dbReference type="NCBI Taxonomy" id="279215"/>
    <lineage>
        <taxon>Bacteria</taxon>
        <taxon>Bacillati</taxon>
        <taxon>Bacillota</taxon>
        <taxon>Bacilli</taxon>
        <taxon>Bacillales</taxon>
        <taxon>Bacillaceae</taxon>
        <taxon>Aeribacillus</taxon>
    </lineage>
</organism>
<comment type="similarity">
    <text evidence="1">Belongs to the FlgM family.</text>
</comment>
<name>A0ABT9VLT1_9BACI</name>
<evidence type="ECO:0000259" key="7">
    <source>
        <dbReference type="Pfam" id="PF04316"/>
    </source>
</evidence>
<feature type="domain" description="Anti-sigma-28 factor FlgM C-terminal" evidence="7">
    <location>
        <begin position="31"/>
        <end position="81"/>
    </location>
</feature>
<comment type="caution">
    <text evidence="8">The sequence shown here is derived from an EMBL/GenBank/DDBJ whole genome shotgun (WGS) entry which is preliminary data.</text>
</comment>
<keyword evidence="5" id="KW-0805">Transcription regulation</keyword>